<dbReference type="AlphaFoldDB" id="A0AAD1USQ1"/>
<accession>A0AAD1USQ1</accession>
<keyword evidence="1" id="KW-0175">Coiled coil</keyword>
<gene>
    <name evidence="2" type="ORF">ECRASSUSDP1_LOCUS11982</name>
</gene>
<proteinExistence type="predicted"/>
<comment type="caution">
    <text evidence="2">The sequence shown here is derived from an EMBL/GenBank/DDBJ whole genome shotgun (WGS) entry which is preliminary data.</text>
</comment>
<keyword evidence="3" id="KW-1185">Reference proteome</keyword>
<evidence type="ECO:0000256" key="1">
    <source>
        <dbReference type="SAM" id="Coils"/>
    </source>
</evidence>
<organism evidence="2 3">
    <name type="scientific">Euplotes crassus</name>
    <dbReference type="NCBI Taxonomy" id="5936"/>
    <lineage>
        <taxon>Eukaryota</taxon>
        <taxon>Sar</taxon>
        <taxon>Alveolata</taxon>
        <taxon>Ciliophora</taxon>
        <taxon>Intramacronucleata</taxon>
        <taxon>Spirotrichea</taxon>
        <taxon>Hypotrichia</taxon>
        <taxon>Euplotida</taxon>
        <taxon>Euplotidae</taxon>
        <taxon>Moneuplotes</taxon>
    </lineage>
</organism>
<protein>
    <submittedName>
        <fullName evidence="2">Uncharacterized protein</fullName>
    </submittedName>
</protein>
<evidence type="ECO:0000313" key="3">
    <source>
        <dbReference type="Proteomes" id="UP001295684"/>
    </source>
</evidence>
<reference evidence="2" key="1">
    <citation type="submission" date="2023-07" db="EMBL/GenBank/DDBJ databases">
        <authorList>
            <consortium name="AG Swart"/>
            <person name="Singh M."/>
            <person name="Singh A."/>
            <person name="Seah K."/>
            <person name="Emmerich C."/>
        </authorList>
    </citation>
    <scope>NUCLEOTIDE SEQUENCE</scope>
    <source>
        <strain evidence="2">DP1</strain>
    </source>
</reference>
<feature type="coiled-coil region" evidence="1">
    <location>
        <begin position="39"/>
        <end position="83"/>
    </location>
</feature>
<name>A0AAD1USQ1_EUPCR</name>
<sequence>MIGEETGFDSKVSTLLQRCDQTFTKYFEEDSRSPQESKVEQFISLCNETEELKSKLEEEEVDNQRLALKLNSLDNELSSLLVNHIGSSITQECEYVESSTEILKEKTSNCLNEADVVRNSVDDLTYGDTYKNVLLKIKDSFTRKLSEHKIEKERLIVEIEEYDSNRLHLAPLLHQYSQIMAKTREIDRQVTQLMS</sequence>
<dbReference type="Proteomes" id="UP001295684">
    <property type="component" value="Unassembled WGS sequence"/>
</dbReference>
<evidence type="ECO:0000313" key="2">
    <source>
        <dbReference type="EMBL" id="CAI2370665.1"/>
    </source>
</evidence>
<dbReference type="EMBL" id="CAMPGE010011864">
    <property type="protein sequence ID" value="CAI2370665.1"/>
    <property type="molecule type" value="Genomic_DNA"/>
</dbReference>